<accession>A0ABN9KPQ6</accession>
<feature type="coiled-coil region" evidence="1">
    <location>
        <begin position="15"/>
        <end position="140"/>
    </location>
</feature>
<evidence type="ECO:0000313" key="3">
    <source>
        <dbReference type="EMBL" id="CAJ0915463.1"/>
    </source>
</evidence>
<evidence type="ECO:0000256" key="2">
    <source>
        <dbReference type="SAM" id="MobiDB-lite"/>
    </source>
</evidence>
<keyword evidence="4" id="KW-1185">Reference proteome</keyword>
<evidence type="ECO:0000256" key="1">
    <source>
        <dbReference type="SAM" id="Coils"/>
    </source>
</evidence>
<evidence type="ECO:0000313" key="4">
    <source>
        <dbReference type="Proteomes" id="UP001176940"/>
    </source>
</evidence>
<feature type="region of interest" description="Disordered" evidence="2">
    <location>
        <begin position="652"/>
        <end position="673"/>
    </location>
</feature>
<feature type="compositionally biased region" description="Basic and acidic residues" evidence="2">
    <location>
        <begin position="655"/>
        <end position="664"/>
    </location>
</feature>
<comment type="caution">
    <text evidence="3">The sequence shown here is derived from an EMBL/GenBank/DDBJ whole genome shotgun (WGS) entry which is preliminary data.</text>
</comment>
<protein>
    <submittedName>
        <fullName evidence="3">Uncharacterized protein</fullName>
    </submittedName>
</protein>
<keyword evidence="1" id="KW-0175">Coiled coil</keyword>
<name>A0ABN9KPQ6_9NEOB</name>
<organism evidence="3 4">
    <name type="scientific">Ranitomeya imitator</name>
    <name type="common">mimic poison frog</name>
    <dbReference type="NCBI Taxonomy" id="111125"/>
    <lineage>
        <taxon>Eukaryota</taxon>
        <taxon>Metazoa</taxon>
        <taxon>Chordata</taxon>
        <taxon>Craniata</taxon>
        <taxon>Vertebrata</taxon>
        <taxon>Euteleostomi</taxon>
        <taxon>Amphibia</taxon>
        <taxon>Batrachia</taxon>
        <taxon>Anura</taxon>
        <taxon>Neobatrachia</taxon>
        <taxon>Hyloidea</taxon>
        <taxon>Dendrobatidae</taxon>
        <taxon>Dendrobatinae</taxon>
        <taxon>Ranitomeya</taxon>
    </lineage>
</organism>
<dbReference type="Proteomes" id="UP001176940">
    <property type="component" value="Unassembled WGS sequence"/>
</dbReference>
<sequence length="939" mass="106715">MRLSEASTEQMKTDNIALREQLQQCELNVASLHQEHEQFQQLLQRARSEKENIYSTLQDQEKAVAEVQDELITSQKKLQTVIKERDESREHLLEKVNEVKERLQEISSLQEQMQQLHEEVKAEKRKNFDLLEDVDLLEKEVRALRLMQNEPVQEVDELAGCTEILEEKNKEWKDLMVKIYTVYSDHHSSLNNVSWELQTMTQAQNQSMSTVKESLSSTFSRTFGNLQTEHVKLNSQMQMLLNKFKVLYKSAAVKEEHYSSAEDFENELCVLQKKNDQLLLQCQSLEQCGSKWSETVAEELKFCEIEFMNQMISKKVDVLKNVEGGFSEVQVVLNSIENELKQEKKCKEEFIEWLSEFQSLHFDAKKLNDGVLQENRRIAGVIQNLTKKLKIIAQSKTKHDTMLYLNTLKAELHEKKEKNMDLLQRMQKIAPSGDSSMLEEENARLCETLKNVQGELKKMQCRIQDLEKQLSAVESDAKQKEQRALLLEDKLRSKVAVSELSEMQVTVKEKEKLLQAAQKEIQILQEKISKGAAPYKEEIENLKSRVVWVEMERVKFSKSTEQQISSLKASVEDKETRLRKLKEELRRTQKDTDTSICSTSSTSPQYPLTCGGGSGIVQSTAMLMLQSQNAALKREIGQYKKKVHQLSRTISSCEDEVKKRKEPSPETPTPLLSSLHSDEVMCHSNTDPYRTTLMSPPRKSEMPSGHIASQAKTAIHGDNPHLLSKIDVHKLQPMSPNKMERHSAPVMSPDKTRLYGKRPFSPLKTDGPLLSTLTESPPKKHTMPEKVDSPKEKFFDVRSKSLPYCPSKFFDNSALGTFPALRPFSPFLFFTAAMSAATRINPASPSQQDQASESPGGTGLWIFGAGPRGKLVGTALPSGSMYPHCQDCIQTTVSEPQETPANASVSNATPEWVTQMSQSMTQSIDNLTSTLLQALQSHA</sequence>
<dbReference type="PANTHER" id="PTHR45615">
    <property type="entry name" value="MYOSIN HEAVY CHAIN, NON-MUSCLE"/>
    <property type="match status" value="1"/>
</dbReference>
<dbReference type="PANTHER" id="PTHR45615:SF80">
    <property type="entry name" value="GRIP DOMAIN-CONTAINING PROTEIN"/>
    <property type="match status" value="1"/>
</dbReference>
<gene>
    <name evidence="3" type="ORF">RIMI_LOCUS48942</name>
</gene>
<reference evidence="3" key="1">
    <citation type="submission" date="2023-07" db="EMBL/GenBank/DDBJ databases">
        <authorList>
            <person name="Stuckert A."/>
        </authorList>
    </citation>
    <scope>NUCLEOTIDE SEQUENCE</scope>
</reference>
<dbReference type="EMBL" id="CAUEEQ010000003">
    <property type="protein sequence ID" value="CAJ0915463.1"/>
    <property type="molecule type" value="Genomic_DNA"/>
</dbReference>
<feature type="region of interest" description="Disordered" evidence="2">
    <location>
        <begin position="735"/>
        <end position="788"/>
    </location>
</feature>
<feature type="coiled-coil region" evidence="1">
    <location>
        <begin position="557"/>
        <end position="591"/>
    </location>
</feature>
<proteinExistence type="predicted"/>
<feature type="coiled-coil region" evidence="1">
    <location>
        <begin position="405"/>
        <end position="527"/>
    </location>
</feature>